<reference evidence="1 2" key="1">
    <citation type="submission" date="2021-07" db="EMBL/GenBank/DDBJ databases">
        <authorList>
            <person name="Palmer J.M."/>
        </authorList>
    </citation>
    <scope>NUCLEOTIDE SEQUENCE [LARGE SCALE GENOMIC DNA]</scope>
    <source>
        <strain evidence="1 2">AT_MEX2019</strain>
        <tissue evidence="1">Muscle</tissue>
    </source>
</reference>
<name>A0ABU7CEH7_9TELE</name>
<sequence length="74" mass="8642">MLGAGRIREGCTLPLACDCWDVLLPTLTYNRTMRIRRSHIYPVLLPDHQNMKALNKYQQGWRKTTPTKEQKNSI</sequence>
<dbReference type="EMBL" id="JAHUTI010089972">
    <property type="protein sequence ID" value="MED6261372.1"/>
    <property type="molecule type" value="Genomic_DNA"/>
</dbReference>
<gene>
    <name evidence="1" type="ORF">ATANTOWER_004244</name>
</gene>
<comment type="caution">
    <text evidence="1">The sequence shown here is derived from an EMBL/GenBank/DDBJ whole genome shotgun (WGS) entry which is preliminary data.</text>
</comment>
<organism evidence="1 2">
    <name type="scientific">Ataeniobius toweri</name>
    <dbReference type="NCBI Taxonomy" id="208326"/>
    <lineage>
        <taxon>Eukaryota</taxon>
        <taxon>Metazoa</taxon>
        <taxon>Chordata</taxon>
        <taxon>Craniata</taxon>
        <taxon>Vertebrata</taxon>
        <taxon>Euteleostomi</taxon>
        <taxon>Actinopterygii</taxon>
        <taxon>Neopterygii</taxon>
        <taxon>Teleostei</taxon>
        <taxon>Neoteleostei</taxon>
        <taxon>Acanthomorphata</taxon>
        <taxon>Ovalentaria</taxon>
        <taxon>Atherinomorphae</taxon>
        <taxon>Cyprinodontiformes</taxon>
        <taxon>Goodeidae</taxon>
        <taxon>Ataeniobius</taxon>
    </lineage>
</organism>
<dbReference type="Proteomes" id="UP001345963">
    <property type="component" value="Unassembled WGS sequence"/>
</dbReference>
<evidence type="ECO:0000313" key="2">
    <source>
        <dbReference type="Proteomes" id="UP001345963"/>
    </source>
</evidence>
<keyword evidence="2" id="KW-1185">Reference proteome</keyword>
<proteinExistence type="predicted"/>
<evidence type="ECO:0000313" key="1">
    <source>
        <dbReference type="EMBL" id="MED6261372.1"/>
    </source>
</evidence>
<protein>
    <submittedName>
        <fullName evidence="1">Uncharacterized protein</fullName>
    </submittedName>
</protein>
<accession>A0ABU7CEH7</accession>